<gene>
    <name evidence="1" type="ORF">AFUS01_LOCUS21678</name>
</gene>
<dbReference type="Proteomes" id="UP000708208">
    <property type="component" value="Unassembled WGS sequence"/>
</dbReference>
<keyword evidence="2" id="KW-1185">Reference proteome</keyword>
<reference evidence="1" key="1">
    <citation type="submission" date="2021-06" db="EMBL/GenBank/DDBJ databases">
        <authorList>
            <person name="Hodson N. C."/>
            <person name="Mongue J. A."/>
            <person name="Jaron S. K."/>
        </authorList>
    </citation>
    <scope>NUCLEOTIDE SEQUENCE</scope>
</reference>
<feature type="non-terminal residue" evidence="1">
    <location>
        <position position="76"/>
    </location>
</feature>
<evidence type="ECO:0000313" key="1">
    <source>
        <dbReference type="EMBL" id="CAG7733222.1"/>
    </source>
</evidence>
<protein>
    <submittedName>
        <fullName evidence="1">Uncharacterized protein</fullName>
    </submittedName>
</protein>
<evidence type="ECO:0000313" key="2">
    <source>
        <dbReference type="Proteomes" id="UP000708208"/>
    </source>
</evidence>
<comment type="caution">
    <text evidence="1">The sequence shown here is derived from an EMBL/GenBank/DDBJ whole genome shotgun (WGS) entry which is preliminary data.</text>
</comment>
<dbReference type="EMBL" id="CAJVCH010245340">
    <property type="protein sequence ID" value="CAG7733222.1"/>
    <property type="molecule type" value="Genomic_DNA"/>
</dbReference>
<dbReference type="AlphaFoldDB" id="A0A8J2KBL4"/>
<accession>A0A8J2KBL4</accession>
<sequence>GLLSWRVECFFQHSPIPTGLQEHEPSIFRTIITLKTLAVPTIFAVRTSDIRTGLGRMTHRLLPRLCVSKSRPLVSV</sequence>
<dbReference type="OrthoDB" id="9894375at2759"/>
<organism evidence="1 2">
    <name type="scientific">Allacma fusca</name>
    <dbReference type="NCBI Taxonomy" id="39272"/>
    <lineage>
        <taxon>Eukaryota</taxon>
        <taxon>Metazoa</taxon>
        <taxon>Ecdysozoa</taxon>
        <taxon>Arthropoda</taxon>
        <taxon>Hexapoda</taxon>
        <taxon>Collembola</taxon>
        <taxon>Symphypleona</taxon>
        <taxon>Sminthuridae</taxon>
        <taxon>Allacma</taxon>
    </lineage>
</organism>
<proteinExistence type="predicted"/>
<name>A0A8J2KBL4_9HEXA</name>